<keyword evidence="2 4" id="KW-0238">DNA-binding</keyword>
<evidence type="ECO:0000256" key="2">
    <source>
        <dbReference type="ARBA" id="ARBA00023125"/>
    </source>
</evidence>
<keyword evidence="4" id="KW-0158">Chromosome</keyword>
<comment type="similarity">
    <text evidence="1 4">Belongs to the histone H2B family.</text>
</comment>
<reference evidence="5" key="1">
    <citation type="submission" date="2009-11" db="EMBL/GenBank/DDBJ databases">
        <authorList>
            <consortium name="The Broad Institute Genome Sequencing Platform"/>
            <person name="Ward D."/>
            <person name="Feldgarden M."/>
            <person name="Earl A."/>
            <person name="Young S.K."/>
            <person name="Zeng Q."/>
            <person name="Koehrsen M."/>
            <person name="Alvarado L."/>
            <person name="Berlin A."/>
            <person name="Bochicchio J."/>
            <person name="Borenstein D."/>
            <person name="Chapman S.B."/>
            <person name="Chen Z."/>
            <person name="Engels R."/>
            <person name="Freedman E."/>
            <person name="Gellesch M."/>
            <person name="Goldberg J."/>
            <person name="Griggs A."/>
            <person name="Gujja S."/>
            <person name="Heilman E."/>
            <person name="Heiman D."/>
            <person name="Hepburn T."/>
            <person name="Howarth C."/>
            <person name="Jen D."/>
            <person name="Larson L."/>
            <person name="Lewis B."/>
            <person name="Mehta T."/>
            <person name="Park D."/>
            <person name="Pearson M."/>
            <person name="Roberts A."/>
            <person name="Saif S."/>
            <person name="Shea T."/>
            <person name="Shenoy N."/>
            <person name="Sisk P."/>
            <person name="Stolte C."/>
            <person name="Sykes S."/>
            <person name="Thomson T."/>
            <person name="Walk T."/>
            <person name="White J."/>
            <person name="Yandava C."/>
            <person name="Izard J."/>
            <person name="Baranova O.V."/>
            <person name="Blanton J.M."/>
            <person name="Tanner A.C."/>
            <person name="Dewhirst F.E."/>
            <person name="Haas B."/>
            <person name="Nusbaum C."/>
            <person name="Birren B."/>
        </authorList>
    </citation>
    <scope>NUCLEOTIDE SEQUENCE [LARGE SCALE GENOMIC DNA]</scope>
    <source>
        <strain evidence="5">1-1 BBBD Race 1</strain>
    </source>
</reference>
<dbReference type="GO" id="GO:0046982">
    <property type="term" value="F:protein heterodimerization activity"/>
    <property type="evidence" value="ECO:0007669"/>
    <property type="project" value="InterPro"/>
</dbReference>
<evidence type="ECO:0000256" key="3">
    <source>
        <dbReference type="ARBA" id="ARBA00023269"/>
    </source>
</evidence>
<dbReference type="PRINTS" id="PR00621">
    <property type="entry name" value="HISTONEH2B"/>
</dbReference>
<keyword evidence="3 4" id="KW-0544">Nucleosome core</keyword>
<accession>A0A180GZA3</accession>
<comment type="subcellular location">
    <subcellularLocation>
        <location evidence="4">Nucleus</location>
    </subcellularLocation>
</comment>
<keyword evidence="7" id="KW-1185">Reference proteome</keyword>
<dbReference type="PANTHER" id="PTHR23428">
    <property type="entry name" value="HISTONE H2B"/>
    <property type="match status" value="1"/>
</dbReference>
<dbReference type="InterPro" id="IPR000558">
    <property type="entry name" value="Histone_H2B"/>
</dbReference>
<comment type="subunit">
    <text evidence="4">The nucleosome is a histone octamer containing two molecules each of H2A, H2B, H3 and H4 assembled in one H3-H4 heterotetramer and two H2A-H2B heterodimers. The octamer wraps approximately 147 bp of DNA.</text>
</comment>
<organism evidence="5">
    <name type="scientific">Puccinia triticina (isolate 1-1 / race 1 (BBBD))</name>
    <name type="common">Brown leaf rust fungus</name>
    <dbReference type="NCBI Taxonomy" id="630390"/>
    <lineage>
        <taxon>Eukaryota</taxon>
        <taxon>Fungi</taxon>
        <taxon>Dikarya</taxon>
        <taxon>Basidiomycota</taxon>
        <taxon>Pucciniomycotina</taxon>
        <taxon>Pucciniomycetes</taxon>
        <taxon>Pucciniales</taxon>
        <taxon>Pucciniaceae</taxon>
        <taxon>Puccinia</taxon>
    </lineage>
</organism>
<evidence type="ECO:0000256" key="4">
    <source>
        <dbReference type="RuleBase" id="RU000451"/>
    </source>
</evidence>
<keyword evidence="4" id="KW-0539">Nucleus</keyword>
<dbReference type="EMBL" id="ADAS02000009">
    <property type="protein sequence ID" value="OAV98155.1"/>
    <property type="molecule type" value="Genomic_DNA"/>
</dbReference>
<gene>
    <name evidence="5" type="ORF">PTTG_11867</name>
</gene>
<dbReference type="VEuPathDB" id="FungiDB:PTTG_11867"/>
<dbReference type="InterPro" id="IPR055333">
    <property type="entry name" value="HISTONE_H2B_site"/>
</dbReference>
<sequence length="143" mass="15834">MIPAPHSNSTPPGSFPFLKKRYRNVSQAMKFLCSYFITFLLQDRDWNKKSTISSREIQTAVRLILPGELSKHAISEGTKMIIYGLLLSLAVYPPTGTQQSTLRVSLKWDCPMRTPSSVGCSASALKVIKTGKPGLKKDGIIFT</sequence>
<dbReference type="GO" id="GO:0000786">
    <property type="term" value="C:nucleosome"/>
    <property type="evidence" value="ECO:0007669"/>
    <property type="project" value="UniProtKB-KW"/>
</dbReference>
<dbReference type="EnsemblFungi" id="PTTG_11867-t43_1">
    <property type="protein sequence ID" value="PTTG_11867-t43_1-p1"/>
    <property type="gene ID" value="PTTG_11867"/>
</dbReference>
<evidence type="ECO:0000256" key="1">
    <source>
        <dbReference type="ARBA" id="ARBA00006846"/>
    </source>
</evidence>
<dbReference type="AlphaFoldDB" id="A0A180GZA3"/>
<dbReference type="STRING" id="630390.A0A180GZA3"/>
<reference evidence="5" key="2">
    <citation type="submission" date="2016-05" db="EMBL/GenBank/DDBJ databases">
        <title>Comparative analysis highlights variable genome content of wheat rusts and divergence of the mating loci.</title>
        <authorList>
            <person name="Cuomo C.A."/>
            <person name="Bakkeren G."/>
            <person name="Szabo L."/>
            <person name="Khalil H."/>
            <person name="Joly D."/>
            <person name="Goldberg J."/>
            <person name="Young S."/>
            <person name="Zeng Q."/>
            <person name="Fellers J."/>
        </authorList>
    </citation>
    <scope>NUCLEOTIDE SEQUENCE [LARGE SCALE GENOMIC DNA]</scope>
    <source>
        <strain evidence="5">1-1 BBBD Race 1</strain>
    </source>
</reference>
<evidence type="ECO:0000313" key="6">
    <source>
        <dbReference type="EnsemblFungi" id="PTTG_11867-t43_1-p1"/>
    </source>
</evidence>
<dbReference type="PROSITE" id="PS00357">
    <property type="entry name" value="HISTONE_H2B"/>
    <property type="match status" value="1"/>
</dbReference>
<reference evidence="6" key="4">
    <citation type="submission" date="2025-05" db="UniProtKB">
        <authorList>
            <consortium name="EnsemblFungi"/>
        </authorList>
    </citation>
    <scope>IDENTIFICATION</scope>
    <source>
        <strain evidence="6">isolate 1-1 / race 1 (BBBD)</strain>
    </source>
</reference>
<dbReference type="Gene3D" id="1.10.20.10">
    <property type="entry name" value="Histone, subunit A"/>
    <property type="match status" value="1"/>
</dbReference>
<evidence type="ECO:0000313" key="5">
    <source>
        <dbReference type="EMBL" id="OAV98155.1"/>
    </source>
</evidence>
<dbReference type="SMART" id="SM00427">
    <property type="entry name" value="H2B"/>
    <property type="match status" value="1"/>
</dbReference>
<protein>
    <recommendedName>
        <fullName evidence="4">Histone H2B</fullName>
    </recommendedName>
</protein>
<dbReference type="GO" id="GO:0030527">
    <property type="term" value="F:structural constituent of chromatin"/>
    <property type="evidence" value="ECO:0007669"/>
    <property type="project" value="InterPro"/>
</dbReference>
<evidence type="ECO:0000313" key="7">
    <source>
        <dbReference type="Proteomes" id="UP000005240"/>
    </source>
</evidence>
<proteinExistence type="inferred from homology"/>
<dbReference type="Proteomes" id="UP000005240">
    <property type="component" value="Unassembled WGS sequence"/>
</dbReference>
<dbReference type="GO" id="GO:0003677">
    <property type="term" value="F:DNA binding"/>
    <property type="evidence" value="ECO:0007669"/>
    <property type="project" value="UniProtKB-KW"/>
</dbReference>
<name>A0A180GZA3_PUCT1</name>
<dbReference type="GO" id="GO:0005634">
    <property type="term" value="C:nucleus"/>
    <property type="evidence" value="ECO:0007669"/>
    <property type="project" value="UniProtKB-SubCell"/>
</dbReference>
<dbReference type="SUPFAM" id="SSF47113">
    <property type="entry name" value="Histone-fold"/>
    <property type="match status" value="1"/>
</dbReference>
<reference evidence="6 7" key="3">
    <citation type="journal article" date="2017" name="G3 (Bethesda)">
        <title>Comparative analysis highlights variable genome content of wheat rusts and divergence of the mating loci.</title>
        <authorList>
            <person name="Cuomo C.A."/>
            <person name="Bakkeren G."/>
            <person name="Khalil H.B."/>
            <person name="Panwar V."/>
            <person name="Joly D."/>
            <person name="Linning R."/>
            <person name="Sakthikumar S."/>
            <person name="Song X."/>
            <person name="Adiconis X."/>
            <person name="Fan L."/>
            <person name="Goldberg J.M."/>
            <person name="Levin J.Z."/>
            <person name="Young S."/>
            <person name="Zeng Q."/>
            <person name="Anikster Y."/>
            <person name="Bruce M."/>
            <person name="Wang M."/>
            <person name="Yin C."/>
            <person name="McCallum B."/>
            <person name="Szabo L.J."/>
            <person name="Hulbert S."/>
            <person name="Chen X."/>
            <person name="Fellers J.P."/>
        </authorList>
    </citation>
    <scope>NUCLEOTIDE SEQUENCE</scope>
    <source>
        <strain evidence="6">isolate 1-1 / race 1 (BBBD)</strain>
        <strain evidence="7">Isolate 1-1 / race 1 (BBBD)</strain>
    </source>
</reference>
<dbReference type="InterPro" id="IPR009072">
    <property type="entry name" value="Histone-fold"/>
</dbReference>